<keyword evidence="2" id="KW-1185">Reference proteome</keyword>
<name>U6KY94_EIMTE</name>
<evidence type="ECO:0000313" key="1">
    <source>
        <dbReference type="EMBL" id="CDJ43147.1"/>
    </source>
</evidence>
<dbReference type="GeneID" id="25251882"/>
<proteinExistence type="predicted"/>
<evidence type="ECO:0000313" key="2">
    <source>
        <dbReference type="Proteomes" id="UP000030747"/>
    </source>
</evidence>
<dbReference type="EMBL" id="HG675754">
    <property type="protein sequence ID" value="CDJ43147.1"/>
    <property type="molecule type" value="Genomic_DNA"/>
</dbReference>
<reference evidence="1" key="1">
    <citation type="submission" date="2013-10" db="EMBL/GenBank/DDBJ databases">
        <title>Genomic analysis of the causative agents of coccidiosis in chickens.</title>
        <authorList>
            <person name="Reid A.J."/>
            <person name="Blake D."/>
            <person name="Billington K."/>
            <person name="Browne H."/>
            <person name="Dunn M."/>
            <person name="Hung S."/>
            <person name="Kawahara F."/>
            <person name="Miranda-Saavedra D."/>
            <person name="Mourier T."/>
            <person name="Nagra H."/>
            <person name="Otto T.D."/>
            <person name="Rawlings N."/>
            <person name="Sanchez A."/>
            <person name="Sanders M."/>
            <person name="Subramaniam C."/>
            <person name="Tay Y."/>
            <person name="Dear P."/>
            <person name="Doerig C."/>
            <person name="Gruber A."/>
            <person name="Parkinson J."/>
            <person name="Shirley M."/>
            <person name="Wan K.L."/>
            <person name="Berriman M."/>
            <person name="Tomley F."/>
            <person name="Pain A."/>
        </authorList>
    </citation>
    <scope>NUCLEOTIDE SEQUENCE [LARGE SCALE GENOMIC DNA]</scope>
    <source>
        <strain evidence="1">Houghton</strain>
    </source>
</reference>
<dbReference type="VEuPathDB" id="ToxoDB:ETH2_1553000"/>
<dbReference type="OrthoDB" id="330506at2759"/>
<accession>U6KY94</accession>
<dbReference type="RefSeq" id="XP_013233897.1">
    <property type="nucleotide sequence ID" value="XM_013378443.1"/>
</dbReference>
<protein>
    <submittedName>
        <fullName evidence="1">Uncharacterized protein</fullName>
    </submittedName>
</protein>
<sequence length="154" mass="16962">MQLRKSSWVRPFLRVELLQQQMQQTLSGQLAGAVIGGAAQSLLSAQAAAATRSTYGEMESDLALPLAQNTAELKAERLRLMQELSLLTAKTRQLFDSLHPDLANAPLLIVAKTEDDDKRNETNKLDAKGKKFELEFAAHAHTPPQESRTPWPGS</sequence>
<reference evidence="1" key="2">
    <citation type="submission" date="2013-10" db="EMBL/GenBank/DDBJ databases">
        <authorList>
            <person name="Aslett M."/>
        </authorList>
    </citation>
    <scope>NUCLEOTIDE SEQUENCE [LARGE SCALE GENOMIC DNA]</scope>
    <source>
        <strain evidence="1">Houghton</strain>
    </source>
</reference>
<organism evidence="1 2">
    <name type="scientific">Eimeria tenella</name>
    <name type="common">Coccidian parasite</name>
    <dbReference type="NCBI Taxonomy" id="5802"/>
    <lineage>
        <taxon>Eukaryota</taxon>
        <taxon>Sar</taxon>
        <taxon>Alveolata</taxon>
        <taxon>Apicomplexa</taxon>
        <taxon>Conoidasida</taxon>
        <taxon>Coccidia</taxon>
        <taxon>Eucoccidiorida</taxon>
        <taxon>Eimeriorina</taxon>
        <taxon>Eimeriidae</taxon>
        <taxon>Eimeria</taxon>
    </lineage>
</organism>
<gene>
    <name evidence="1" type="ORF">ETH_00013590</name>
</gene>
<dbReference type="VEuPathDB" id="ToxoDB:ETH_00013590"/>
<dbReference type="Proteomes" id="UP000030747">
    <property type="component" value="Unassembled WGS sequence"/>
</dbReference>
<dbReference type="AlphaFoldDB" id="U6KY94"/>